<comment type="caution">
    <text evidence="2">The sequence shown here is derived from an EMBL/GenBank/DDBJ whole genome shotgun (WGS) entry which is preliminary data.</text>
</comment>
<dbReference type="Proteomes" id="UP001205603">
    <property type="component" value="Unassembled WGS sequence"/>
</dbReference>
<name>A0ABT1MD02_9BACT</name>
<reference evidence="2 3" key="1">
    <citation type="submission" date="2022-07" db="EMBL/GenBank/DDBJ databases">
        <title>Fecal culturing of patients with breast cancer.</title>
        <authorList>
            <person name="Teng N.M.Y."/>
            <person name="Kiu R."/>
            <person name="Evans R."/>
            <person name="Baker D.J."/>
            <person name="Zenner C."/>
            <person name="Robinson S.D."/>
            <person name="Hall L.J."/>
        </authorList>
    </citation>
    <scope>NUCLEOTIDE SEQUENCE [LARGE SCALE GENOMIC DNA]</scope>
    <source>
        <strain evidence="2 3">LH1063</strain>
    </source>
</reference>
<feature type="region of interest" description="Disordered" evidence="1">
    <location>
        <begin position="133"/>
        <end position="166"/>
    </location>
</feature>
<dbReference type="NCBIfam" id="TIGR03696">
    <property type="entry name" value="Rhs_assc_core"/>
    <property type="match status" value="1"/>
</dbReference>
<dbReference type="RefSeq" id="WP_255024997.1">
    <property type="nucleotide sequence ID" value="NZ_JANDHW010000001.1"/>
</dbReference>
<evidence type="ECO:0000256" key="1">
    <source>
        <dbReference type="SAM" id="MobiDB-lite"/>
    </source>
</evidence>
<keyword evidence="3" id="KW-1185">Reference proteome</keyword>
<dbReference type="InterPro" id="IPR028208">
    <property type="entry name" value="Effector_pro_NleD-like"/>
</dbReference>
<gene>
    <name evidence="2" type="ORF">NMU02_00185</name>
</gene>
<protein>
    <submittedName>
        <fullName evidence="2">M91 family zinc metallopeptidase</fullName>
    </submittedName>
</protein>
<feature type="compositionally biased region" description="Basic and acidic residues" evidence="1">
    <location>
        <begin position="135"/>
        <end position="146"/>
    </location>
</feature>
<organism evidence="2 3">
    <name type="scientific">Coprobacter tertius</name>
    <dbReference type="NCBI Taxonomy" id="2944915"/>
    <lineage>
        <taxon>Bacteria</taxon>
        <taxon>Pseudomonadati</taxon>
        <taxon>Bacteroidota</taxon>
        <taxon>Bacteroidia</taxon>
        <taxon>Bacteroidales</taxon>
        <taxon>Barnesiellaceae</taxon>
        <taxon>Coprobacter</taxon>
    </lineage>
</organism>
<dbReference type="Pfam" id="PF14891">
    <property type="entry name" value="Peptidase_M91"/>
    <property type="match status" value="1"/>
</dbReference>
<accession>A0ABT1MD02</accession>
<dbReference type="InterPro" id="IPR022385">
    <property type="entry name" value="Rhs_assc_core"/>
</dbReference>
<dbReference type="Gene3D" id="2.180.10.10">
    <property type="entry name" value="RHS repeat-associated core"/>
    <property type="match status" value="1"/>
</dbReference>
<sequence>MECSDFGARLYDQSIGRWMCPDPLAEKYYSVSPYVYCMNNPMSCFDMRGDSITTVIQIREEDENGNVRIRHEKYYYGKDSSGKYGFIGSDGKIYSGDNSFIAKLTKAIKNMSKGPVGSALVQELTESTKTVNIGKGEDNGVNEKGDQITWNPESEEGGIDSKGNDKRPSYIGLGHEMAHIQDTWNGTIDKGIWTVTNDGEVIYNSEKYAVSVENKIRIENKIPVRTHYAIEIKDGVKVGLESTRVVF</sequence>
<evidence type="ECO:0000313" key="3">
    <source>
        <dbReference type="Proteomes" id="UP001205603"/>
    </source>
</evidence>
<dbReference type="EMBL" id="JANDHW010000001">
    <property type="protein sequence ID" value="MCP9610510.1"/>
    <property type="molecule type" value="Genomic_DNA"/>
</dbReference>
<evidence type="ECO:0000313" key="2">
    <source>
        <dbReference type="EMBL" id="MCP9610510.1"/>
    </source>
</evidence>
<proteinExistence type="predicted"/>